<organism evidence="1 2">
    <name type="scientific">Iamia majanohamensis</name>
    <dbReference type="NCBI Taxonomy" id="467976"/>
    <lineage>
        <taxon>Bacteria</taxon>
        <taxon>Bacillati</taxon>
        <taxon>Actinomycetota</taxon>
        <taxon>Acidimicrobiia</taxon>
        <taxon>Acidimicrobiales</taxon>
        <taxon>Iamiaceae</taxon>
        <taxon>Iamia</taxon>
    </lineage>
</organism>
<evidence type="ECO:0000313" key="2">
    <source>
        <dbReference type="Proteomes" id="UP001216390"/>
    </source>
</evidence>
<dbReference type="AlphaFoldDB" id="A0AAE9Y5L5"/>
<dbReference type="PIRSF" id="PIRSF007580">
    <property type="entry name" value="UCP07580"/>
    <property type="match status" value="1"/>
</dbReference>
<dbReference type="KEGG" id="ima:PO878_21105"/>
<accession>A0AAE9Y5L5</accession>
<dbReference type="GO" id="GO:0016787">
    <property type="term" value="F:hydrolase activity"/>
    <property type="evidence" value="ECO:0007669"/>
    <property type="project" value="UniProtKB-KW"/>
</dbReference>
<evidence type="ECO:0000313" key="1">
    <source>
        <dbReference type="EMBL" id="WCO66994.1"/>
    </source>
</evidence>
<proteinExistence type="predicted"/>
<keyword evidence="1" id="KW-0378">Hydrolase</keyword>
<dbReference type="InterPro" id="IPR016516">
    <property type="entry name" value="UCP07580"/>
</dbReference>
<name>A0AAE9Y5L5_9ACTN</name>
<dbReference type="EMBL" id="CP116942">
    <property type="protein sequence ID" value="WCO66994.1"/>
    <property type="molecule type" value="Genomic_DNA"/>
</dbReference>
<reference evidence="1" key="1">
    <citation type="submission" date="2023-01" db="EMBL/GenBank/DDBJ databases">
        <title>The diversity of Class Acidimicrobiia in South China Sea sediment environments and the proposal of Iamia marina sp. nov., a novel species of the genus Iamia.</title>
        <authorList>
            <person name="He Y."/>
            <person name="Tian X."/>
        </authorList>
    </citation>
    <scope>NUCLEOTIDE SEQUENCE</scope>
    <source>
        <strain evidence="1">DSM 19957</strain>
    </source>
</reference>
<dbReference type="Proteomes" id="UP001216390">
    <property type="component" value="Chromosome"/>
</dbReference>
<gene>
    <name evidence="1" type="ORF">PO878_21105</name>
</gene>
<keyword evidence="2" id="KW-1185">Reference proteome</keyword>
<sequence>MSPAPAPTDRPVPTRRISFEESLQDLPKHFAADGDLILSHVGAALSAVFPDGEDYFVRSVRQFRDQVTDKDLKRDVAGFIGQEAVHGREHRMLNDRFAELGYPVKRFERLTKKGLAIRERIAPAKANLATTAALEHFTATLAEMLLDEGGETRDLFGDPEVRNLFVWHALEESEHKAVAFDVYQAVGGTERMRIWSMKTIRASFIVGISVQVLISLLGDRDTYKPGVLRKSWKRFKASPLVSRELWDTLREYDREGFHPDDRDTTELVATWRARLFGDEGTLNDKLATRSAA</sequence>
<dbReference type="Pfam" id="PF10118">
    <property type="entry name" value="Metal_hydrol"/>
    <property type="match status" value="1"/>
</dbReference>
<dbReference type="PANTHER" id="PTHR39456:SF1">
    <property type="entry name" value="METAL-DEPENDENT HYDROLASE"/>
    <property type="match status" value="1"/>
</dbReference>
<dbReference type="PANTHER" id="PTHR39456">
    <property type="entry name" value="METAL-DEPENDENT HYDROLASE"/>
    <property type="match status" value="1"/>
</dbReference>
<protein>
    <submittedName>
        <fullName evidence="1">Metal-dependent hydrolase</fullName>
    </submittedName>
</protein>
<dbReference type="RefSeq" id="WP_272736516.1">
    <property type="nucleotide sequence ID" value="NZ_CP116942.1"/>
</dbReference>